<dbReference type="EMBL" id="QRVM01000009">
    <property type="protein sequence ID" value="RGS47889.1"/>
    <property type="molecule type" value="Genomic_DNA"/>
</dbReference>
<evidence type="ECO:0000313" key="3">
    <source>
        <dbReference type="Proteomes" id="UP000285274"/>
    </source>
</evidence>
<sequence length="202" mass="22419">MIKQLKIHSLFLLLISLLFVSLIQVHADSRTGSIDIDYKGRTDSQEEIILSGAKFEIIPIQYVENGNWSWQSSFVDCGVSLHDTSAEARNKQAKQLLEYARKKGVSGNQQLTDSMGHALFSGLNEGMYLVFQIDSVKNGNDTFESAPFLVSIPSDIDGYLVYDVKVEPKVTWITDNAPPTVPEKPSEKNPPEDTNTGVRVKG</sequence>
<organism evidence="2 3">
    <name type="scientific">Holdemanella biformis</name>
    <dbReference type="NCBI Taxonomy" id="1735"/>
    <lineage>
        <taxon>Bacteria</taxon>
        <taxon>Bacillati</taxon>
        <taxon>Bacillota</taxon>
        <taxon>Erysipelotrichia</taxon>
        <taxon>Erysipelotrichales</taxon>
        <taxon>Erysipelotrichaceae</taxon>
        <taxon>Holdemanella</taxon>
    </lineage>
</organism>
<dbReference type="RefSeq" id="WP_118319550.1">
    <property type="nucleotide sequence ID" value="NZ_QRVM01000009.1"/>
</dbReference>
<protein>
    <recommendedName>
        <fullName evidence="4">Gram-positive pilin subunit D1 N-terminal domain-containing protein</fullName>
    </recommendedName>
</protein>
<reference evidence="2 3" key="1">
    <citation type="submission" date="2018-08" db="EMBL/GenBank/DDBJ databases">
        <title>A genome reference for cultivated species of the human gut microbiota.</title>
        <authorList>
            <person name="Zou Y."/>
            <person name="Xue W."/>
            <person name="Luo G."/>
        </authorList>
    </citation>
    <scope>NUCLEOTIDE SEQUENCE [LARGE SCALE GENOMIC DNA]</scope>
    <source>
        <strain evidence="2 3">AF22-10AC</strain>
    </source>
</reference>
<dbReference type="Gene3D" id="2.60.40.10">
    <property type="entry name" value="Immunoglobulins"/>
    <property type="match status" value="1"/>
</dbReference>
<gene>
    <name evidence="2" type="ORF">DWX92_03490</name>
</gene>
<proteinExistence type="predicted"/>
<evidence type="ECO:0000256" key="1">
    <source>
        <dbReference type="SAM" id="MobiDB-lite"/>
    </source>
</evidence>
<evidence type="ECO:0008006" key="4">
    <source>
        <dbReference type="Google" id="ProtNLM"/>
    </source>
</evidence>
<name>A0A412J6B7_9FIRM</name>
<feature type="region of interest" description="Disordered" evidence="1">
    <location>
        <begin position="174"/>
        <end position="202"/>
    </location>
</feature>
<dbReference type="AlphaFoldDB" id="A0A412J6B7"/>
<evidence type="ECO:0000313" key="2">
    <source>
        <dbReference type="EMBL" id="RGS47889.1"/>
    </source>
</evidence>
<dbReference type="Proteomes" id="UP000285274">
    <property type="component" value="Unassembled WGS sequence"/>
</dbReference>
<feature type="compositionally biased region" description="Polar residues" evidence="1">
    <location>
        <begin position="192"/>
        <end position="202"/>
    </location>
</feature>
<comment type="caution">
    <text evidence="2">The sequence shown here is derived from an EMBL/GenBank/DDBJ whole genome shotgun (WGS) entry which is preliminary data.</text>
</comment>
<dbReference type="InterPro" id="IPR013783">
    <property type="entry name" value="Ig-like_fold"/>
</dbReference>
<accession>A0A412J6B7</accession>